<feature type="signal peptide" evidence="8">
    <location>
        <begin position="1"/>
        <end position="26"/>
    </location>
</feature>
<dbReference type="EC" id="3.5.1.19" evidence="6"/>
<sequence>KSWGLYASLYSSMILIIALVVPSVQGADDGKKTALLIVDVQECFLPGGSLSVTDGNEVIPVINWIRETYKDQFSLVAVTKDWHCDRHVSFANSHSGKTSFEDITLRYTNNGTLCLGGTVTNLTFPEAVSCPVGTGRELTQTLWPVHCVQNVNSGPTSSKLDTTLLREADDVIINKGMSCHVDFYSAFFDIGRFGMTNLDSTLQSAGIDTIIITGLALDYCVKYTALDGRFLDYDVYVVKDATRGVAKGTSDEALAQLTAQKVHVIDAVDLSGVLHGAASPVAILSPAVLLTWVSAYMYF</sequence>
<dbReference type="InterPro" id="IPR036380">
    <property type="entry name" value="Isochorismatase-like_sf"/>
</dbReference>
<evidence type="ECO:0000256" key="5">
    <source>
        <dbReference type="ARBA" id="ARBA00037900"/>
    </source>
</evidence>
<dbReference type="SUPFAM" id="SSF52499">
    <property type="entry name" value="Isochorismatase-like hydrolases"/>
    <property type="match status" value="1"/>
</dbReference>
<keyword evidence="4" id="KW-0378">Hydrolase</keyword>
<dbReference type="Proteomes" id="UP001283361">
    <property type="component" value="Unassembled WGS sequence"/>
</dbReference>
<gene>
    <name evidence="10" type="ORF">RRG08_029273</name>
</gene>
<feature type="chain" id="PRO_5042032684" description="nicotinamidase" evidence="8">
    <location>
        <begin position="27"/>
        <end position="299"/>
    </location>
</feature>
<evidence type="ECO:0000256" key="6">
    <source>
        <dbReference type="ARBA" id="ARBA00039017"/>
    </source>
</evidence>
<organism evidence="10 11">
    <name type="scientific">Elysia crispata</name>
    <name type="common">lettuce slug</name>
    <dbReference type="NCBI Taxonomy" id="231223"/>
    <lineage>
        <taxon>Eukaryota</taxon>
        <taxon>Metazoa</taxon>
        <taxon>Spiralia</taxon>
        <taxon>Lophotrochozoa</taxon>
        <taxon>Mollusca</taxon>
        <taxon>Gastropoda</taxon>
        <taxon>Heterobranchia</taxon>
        <taxon>Euthyneura</taxon>
        <taxon>Panpulmonata</taxon>
        <taxon>Sacoglossa</taxon>
        <taxon>Placobranchoidea</taxon>
        <taxon>Plakobranchidae</taxon>
        <taxon>Elysia</taxon>
    </lineage>
</organism>
<reference evidence="10" key="1">
    <citation type="journal article" date="2023" name="G3 (Bethesda)">
        <title>A reference genome for the long-term kleptoplast-retaining sea slug Elysia crispata morphotype clarki.</title>
        <authorList>
            <person name="Eastman K.E."/>
            <person name="Pendleton A.L."/>
            <person name="Shaikh M.A."/>
            <person name="Suttiyut T."/>
            <person name="Ogas R."/>
            <person name="Tomko P."/>
            <person name="Gavelis G."/>
            <person name="Widhalm J.R."/>
            <person name="Wisecaver J.H."/>
        </authorList>
    </citation>
    <scope>NUCLEOTIDE SEQUENCE</scope>
    <source>
        <strain evidence="10">ECLA1</strain>
    </source>
</reference>
<keyword evidence="2" id="KW-0662">Pyridine nucleotide biosynthesis</keyword>
<evidence type="ECO:0000256" key="1">
    <source>
        <dbReference type="ARBA" id="ARBA00006336"/>
    </source>
</evidence>
<evidence type="ECO:0000313" key="11">
    <source>
        <dbReference type="Proteomes" id="UP001283361"/>
    </source>
</evidence>
<comment type="pathway">
    <text evidence="5">Cofactor biosynthesis; nicotinate biosynthesis; nicotinate from nicotinamide: step 1/1.</text>
</comment>
<evidence type="ECO:0000256" key="7">
    <source>
        <dbReference type="ARBA" id="ARBA00043224"/>
    </source>
</evidence>
<dbReference type="GO" id="GO:0046872">
    <property type="term" value="F:metal ion binding"/>
    <property type="evidence" value="ECO:0007669"/>
    <property type="project" value="UniProtKB-KW"/>
</dbReference>
<dbReference type="PANTHER" id="PTHR11080">
    <property type="entry name" value="PYRAZINAMIDASE/NICOTINAMIDASE"/>
    <property type="match status" value="1"/>
</dbReference>
<dbReference type="PANTHER" id="PTHR11080:SF2">
    <property type="entry name" value="LD05707P"/>
    <property type="match status" value="1"/>
</dbReference>
<evidence type="ECO:0000313" key="10">
    <source>
        <dbReference type="EMBL" id="KAK3781608.1"/>
    </source>
</evidence>
<keyword evidence="8" id="KW-0732">Signal</keyword>
<dbReference type="GO" id="GO:0008936">
    <property type="term" value="F:nicotinamidase activity"/>
    <property type="evidence" value="ECO:0007669"/>
    <property type="project" value="UniProtKB-EC"/>
</dbReference>
<dbReference type="Pfam" id="PF00857">
    <property type="entry name" value="Isochorismatase"/>
    <property type="match status" value="1"/>
</dbReference>
<protein>
    <recommendedName>
        <fullName evidence="6">nicotinamidase</fullName>
        <ecNumber evidence="6">3.5.1.19</ecNumber>
    </recommendedName>
    <alternativeName>
        <fullName evidence="7">Nicotinamide deamidase</fullName>
    </alternativeName>
</protein>
<feature type="domain" description="Isochorismatase-like" evidence="9">
    <location>
        <begin position="33"/>
        <end position="267"/>
    </location>
</feature>
<evidence type="ECO:0000256" key="4">
    <source>
        <dbReference type="ARBA" id="ARBA00022801"/>
    </source>
</evidence>
<evidence type="ECO:0000256" key="2">
    <source>
        <dbReference type="ARBA" id="ARBA00022642"/>
    </source>
</evidence>
<feature type="non-terminal residue" evidence="10">
    <location>
        <position position="1"/>
    </location>
</feature>
<evidence type="ECO:0000259" key="9">
    <source>
        <dbReference type="Pfam" id="PF00857"/>
    </source>
</evidence>
<dbReference type="InterPro" id="IPR052347">
    <property type="entry name" value="Isochorismatase_Nicotinamidase"/>
</dbReference>
<dbReference type="AlphaFoldDB" id="A0AAE1A608"/>
<comment type="caution">
    <text evidence="10">The sequence shown here is derived from an EMBL/GenBank/DDBJ whole genome shotgun (WGS) entry which is preliminary data.</text>
</comment>
<evidence type="ECO:0000256" key="3">
    <source>
        <dbReference type="ARBA" id="ARBA00022723"/>
    </source>
</evidence>
<dbReference type="InterPro" id="IPR000868">
    <property type="entry name" value="Isochorismatase-like_dom"/>
</dbReference>
<dbReference type="Gene3D" id="3.40.50.850">
    <property type="entry name" value="Isochorismatase-like"/>
    <property type="match status" value="1"/>
</dbReference>
<dbReference type="GO" id="GO:0019363">
    <property type="term" value="P:pyridine nucleotide biosynthetic process"/>
    <property type="evidence" value="ECO:0007669"/>
    <property type="project" value="UniProtKB-KW"/>
</dbReference>
<name>A0AAE1A608_9GAST</name>
<accession>A0AAE1A608</accession>
<keyword evidence="3" id="KW-0479">Metal-binding</keyword>
<comment type="similarity">
    <text evidence="1">Belongs to the isochorismatase family.</text>
</comment>
<keyword evidence="11" id="KW-1185">Reference proteome</keyword>
<dbReference type="EMBL" id="JAWDGP010002614">
    <property type="protein sequence ID" value="KAK3781608.1"/>
    <property type="molecule type" value="Genomic_DNA"/>
</dbReference>
<evidence type="ECO:0000256" key="8">
    <source>
        <dbReference type="SAM" id="SignalP"/>
    </source>
</evidence>
<proteinExistence type="inferred from homology"/>